<dbReference type="Proteomes" id="UP000829447">
    <property type="component" value="Linkage Group LG16"/>
</dbReference>
<dbReference type="EMBL" id="CM040469">
    <property type="protein sequence ID" value="MCI4387252.1"/>
    <property type="molecule type" value="Genomic_DNA"/>
</dbReference>
<protein>
    <submittedName>
        <fullName evidence="1">Uncharacterized protein</fullName>
    </submittedName>
</protein>
<proteinExistence type="predicted"/>
<name>A0ACC5X7L6_PANGG</name>
<gene>
    <name evidence="1" type="ORF">PGIGA_G00072060</name>
</gene>
<evidence type="ECO:0000313" key="1">
    <source>
        <dbReference type="EMBL" id="MCI4387252.1"/>
    </source>
</evidence>
<organism evidence="1 2">
    <name type="scientific">Pangasianodon gigas</name>
    <name type="common">Mekong giant catfish</name>
    <name type="synonym">Pangasius gigas</name>
    <dbReference type="NCBI Taxonomy" id="30993"/>
    <lineage>
        <taxon>Eukaryota</taxon>
        <taxon>Metazoa</taxon>
        <taxon>Chordata</taxon>
        <taxon>Craniata</taxon>
        <taxon>Vertebrata</taxon>
        <taxon>Euteleostomi</taxon>
        <taxon>Actinopterygii</taxon>
        <taxon>Neopterygii</taxon>
        <taxon>Teleostei</taxon>
        <taxon>Ostariophysi</taxon>
        <taxon>Siluriformes</taxon>
        <taxon>Pangasiidae</taxon>
        <taxon>Pangasianodon</taxon>
    </lineage>
</organism>
<reference evidence="1 2" key="1">
    <citation type="journal article" date="2022" name="bioRxiv">
        <title>An ancient truncated duplication of the anti-Mullerian hormone receptor type 2 gene is a potential conserved master sex determinant in the Pangasiidae catfish family.</title>
        <authorList>
            <person name="Wen M."/>
            <person name="Pan Q."/>
            <person name="Jouanno E."/>
            <person name="Montfort J."/>
            <person name="Zahm M."/>
            <person name="Cabau C."/>
            <person name="Klopp C."/>
            <person name="Iampietro C."/>
            <person name="Roques C."/>
            <person name="Bouchez O."/>
            <person name="Castinel A."/>
            <person name="Donnadieu C."/>
            <person name="Parrinello H."/>
            <person name="Poncet C."/>
            <person name="Belmonte E."/>
            <person name="Gautier V."/>
            <person name="Avarre J.-C."/>
            <person name="Dugue R."/>
            <person name="Gustiano R."/>
            <person name="Ha T.T.T."/>
            <person name="Campet M."/>
            <person name="Sriphairoj K."/>
            <person name="Ribolli J."/>
            <person name="de Almeida F.L."/>
            <person name="Desvignes T."/>
            <person name="Postlethwait J.H."/>
            <person name="Bucao C.F."/>
            <person name="Robinson-Rechavi M."/>
            <person name="Bobe J."/>
            <person name="Herpin A."/>
            <person name="Guiguen Y."/>
        </authorList>
    </citation>
    <scope>NUCLEOTIDE SEQUENCE [LARGE SCALE GENOMIC DNA]</scope>
    <source>
        <strain evidence="1">YG-Dec2019</strain>
    </source>
</reference>
<evidence type="ECO:0000313" key="2">
    <source>
        <dbReference type="Proteomes" id="UP000829447"/>
    </source>
</evidence>
<keyword evidence="2" id="KW-1185">Reference proteome</keyword>
<sequence>MASSPAALRPQNHRQKEHVGILKHQELNKVPENSRVKLCTAQSSKRGAENKDPNETAKLAKGVNKLTGVSRLPVLAKSLQSAVTDISPNPAHKRWEERPLLGKAQKRKTCTKPVPFSLSQSRTRNQKGHEASSEPVTEPGNPTTHLTRHTPAKTLSVSQHRTKTGAATQNTASGEKYTEHANNALTNSVSLSTEIHTTTAFKLKNPEKGNDIVSTIQKDLSTKLGNITLAHSELTKDGRFSSKAGGFEDQADCRLSTKGCVQTLLAADGKTGTSEGVVYAVASSRTPRVSTCPSGPGSNVYLPQRVSVKKKKGCRGAEAISENSMPFSPDPSALRSILLNEGIKVGDPDGATPRVSTCPPGRGTSIYSAQRVPIRKPQTHTAASVGESAGGAVTFSPDPSALRSILLNEGVKQGAVMTPRACPSGRATSVYSAQRVPVKKAPSEASTAAGTVSFSPDPSALHSILHNEGVKAGCSGVTTPRVSACPSIRATSIYTAQRVPLKKARAEEAAHTGISRTPIRKWTPQRVPASQSQSVRRLYSTHKTRLRNISPGFGETQAPSTAGSSQQEEEVVQRLFQEEPEHEGNEQMEDGGDEVTPGQSLQHHQSAEHKLKHEGDTNAETNRCHSEKEKIPAVQPFIQAPHRQSVIVFSSGQKLLAQNGAQTASIQTSQHAAQLQPCTDQTSRSQSELNSETDRPVTPGKLCKTKASSLSLAVCALRRRLPPLEEMFLDEECAMYTSRQQSWPIQPRCYNPVASTLLFQDSTRFVPIVVTCPSPSPVPHFSSPIKA</sequence>
<comment type="caution">
    <text evidence="1">The sequence shown here is derived from an EMBL/GenBank/DDBJ whole genome shotgun (WGS) entry which is preliminary data.</text>
</comment>
<accession>A0ACC5X7L6</accession>